<proteinExistence type="predicted"/>
<dbReference type="SUPFAM" id="SSF57667">
    <property type="entry name" value="beta-beta-alpha zinc fingers"/>
    <property type="match status" value="1"/>
</dbReference>
<reference evidence="4" key="2">
    <citation type="journal article" date="2015" name="Fish Shellfish Immunol.">
        <title>Early steps in the European eel (Anguilla anguilla)-Vibrio vulnificus interaction in the gills: Role of the RtxA13 toxin.</title>
        <authorList>
            <person name="Callol A."/>
            <person name="Pajuelo D."/>
            <person name="Ebbesson L."/>
            <person name="Teles M."/>
            <person name="MacKenzie S."/>
            <person name="Amaro C."/>
        </authorList>
    </citation>
    <scope>NUCLEOTIDE SEQUENCE</scope>
</reference>
<dbReference type="Gene3D" id="3.30.160.60">
    <property type="entry name" value="Classic Zinc Finger"/>
    <property type="match status" value="1"/>
</dbReference>
<dbReference type="FunFam" id="3.30.160.60:FF:000446">
    <property type="entry name" value="Zinc finger protein"/>
    <property type="match status" value="1"/>
</dbReference>
<organism evidence="4">
    <name type="scientific">Anguilla anguilla</name>
    <name type="common">European freshwater eel</name>
    <name type="synonym">Muraena anguilla</name>
    <dbReference type="NCBI Taxonomy" id="7936"/>
    <lineage>
        <taxon>Eukaryota</taxon>
        <taxon>Metazoa</taxon>
        <taxon>Chordata</taxon>
        <taxon>Craniata</taxon>
        <taxon>Vertebrata</taxon>
        <taxon>Euteleostomi</taxon>
        <taxon>Actinopterygii</taxon>
        <taxon>Neopterygii</taxon>
        <taxon>Teleostei</taxon>
        <taxon>Anguilliformes</taxon>
        <taxon>Anguillidae</taxon>
        <taxon>Anguilla</taxon>
    </lineage>
</organism>
<keyword evidence="2" id="KW-0863">Zinc-finger</keyword>
<dbReference type="EMBL" id="GBXM01084172">
    <property type="protein sequence ID" value="JAH24405.1"/>
    <property type="molecule type" value="Transcribed_RNA"/>
</dbReference>
<sequence length="27" mass="3134">MIHTGEKPYKCVLCGKCLIQILIYKHT</sequence>
<evidence type="ECO:0000256" key="1">
    <source>
        <dbReference type="ARBA" id="ARBA00022723"/>
    </source>
</evidence>
<dbReference type="GO" id="GO:0008270">
    <property type="term" value="F:zinc ion binding"/>
    <property type="evidence" value="ECO:0007669"/>
    <property type="project" value="UniProtKB-KW"/>
</dbReference>
<evidence type="ECO:0008006" key="5">
    <source>
        <dbReference type="Google" id="ProtNLM"/>
    </source>
</evidence>
<evidence type="ECO:0000256" key="3">
    <source>
        <dbReference type="ARBA" id="ARBA00022833"/>
    </source>
</evidence>
<protein>
    <recommendedName>
        <fullName evidence="5">C2H2-type domain-containing protein</fullName>
    </recommendedName>
</protein>
<accession>A0A0E9R7G2</accession>
<keyword evidence="1" id="KW-0479">Metal-binding</keyword>
<dbReference type="AlphaFoldDB" id="A0A0E9R7G2"/>
<evidence type="ECO:0000313" key="4">
    <source>
        <dbReference type="EMBL" id="JAH24405.1"/>
    </source>
</evidence>
<name>A0A0E9R7G2_ANGAN</name>
<dbReference type="InterPro" id="IPR036236">
    <property type="entry name" value="Znf_C2H2_sf"/>
</dbReference>
<evidence type="ECO:0000256" key="2">
    <source>
        <dbReference type="ARBA" id="ARBA00022771"/>
    </source>
</evidence>
<reference evidence="4" key="1">
    <citation type="submission" date="2014-11" db="EMBL/GenBank/DDBJ databases">
        <authorList>
            <person name="Amaro Gonzalez C."/>
        </authorList>
    </citation>
    <scope>NUCLEOTIDE SEQUENCE</scope>
</reference>
<keyword evidence="3" id="KW-0862">Zinc</keyword>